<dbReference type="EMBL" id="CAEZTD010000195">
    <property type="protein sequence ID" value="CAB4576155.1"/>
    <property type="molecule type" value="Genomic_DNA"/>
</dbReference>
<dbReference type="AlphaFoldDB" id="A0A6J6ELC5"/>
<reference evidence="1" key="1">
    <citation type="submission" date="2020-05" db="EMBL/GenBank/DDBJ databases">
        <authorList>
            <person name="Chiriac C."/>
            <person name="Salcher M."/>
            <person name="Ghai R."/>
            <person name="Kavagutti S V."/>
        </authorList>
    </citation>
    <scope>NUCLEOTIDE SEQUENCE</scope>
</reference>
<organism evidence="1">
    <name type="scientific">freshwater metagenome</name>
    <dbReference type="NCBI Taxonomy" id="449393"/>
    <lineage>
        <taxon>unclassified sequences</taxon>
        <taxon>metagenomes</taxon>
        <taxon>ecological metagenomes</taxon>
    </lineage>
</organism>
<protein>
    <submittedName>
        <fullName evidence="1">Unannotated protein</fullName>
    </submittedName>
</protein>
<sequence>MHNLADFFRKKKCVVVARLGDAIHCCCQHGRTLLRREGRPRGTRIVRRRNRIANVNDRSAGGFSHNLTRSSGIEYRQGLGR</sequence>
<gene>
    <name evidence="1" type="ORF">UFOPK1591_01578</name>
</gene>
<evidence type="ECO:0000313" key="1">
    <source>
        <dbReference type="EMBL" id="CAB4576155.1"/>
    </source>
</evidence>
<name>A0A6J6ELC5_9ZZZZ</name>
<accession>A0A6J6ELC5</accession>
<proteinExistence type="predicted"/>